<evidence type="ECO:0000256" key="4">
    <source>
        <dbReference type="ARBA" id="ARBA00022989"/>
    </source>
</evidence>
<accession>A0ABR4NES8</accession>
<feature type="compositionally biased region" description="Gly residues" evidence="7">
    <location>
        <begin position="91"/>
        <end position="100"/>
    </location>
</feature>
<keyword evidence="3 6" id="KW-0812">Transmembrane</keyword>
<feature type="compositionally biased region" description="Polar residues" evidence="7">
    <location>
        <begin position="110"/>
        <end position="121"/>
    </location>
</feature>
<name>A0ABR4NES8_9FUNG</name>
<dbReference type="InterPro" id="IPR045231">
    <property type="entry name" value="Yip1/4-like"/>
</dbReference>
<organism evidence="9 10">
    <name type="scientific">Polyrhizophydium stewartii</name>
    <dbReference type="NCBI Taxonomy" id="2732419"/>
    <lineage>
        <taxon>Eukaryota</taxon>
        <taxon>Fungi</taxon>
        <taxon>Fungi incertae sedis</taxon>
        <taxon>Chytridiomycota</taxon>
        <taxon>Chytridiomycota incertae sedis</taxon>
        <taxon>Chytridiomycetes</taxon>
        <taxon>Rhizophydiales</taxon>
        <taxon>Rhizophydiales incertae sedis</taxon>
        <taxon>Polyrhizophydium</taxon>
    </lineage>
</organism>
<feature type="transmembrane region" description="Helical" evidence="6">
    <location>
        <begin position="189"/>
        <end position="209"/>
    </location>
</feature>
<keyword evidence="5 6" id="KW-0472">Membrane</keyword>
<dbReference type="Pfam" id="PF04893">
    <property type="entry name" value="Yip1"/>
    <property type="match status" value="1"/>
</dbReference>
<keyword evidence="4 6" id="KW-1133">Transmembrane helix</keyword>
<evidence type="ECO:0000259" key="8">
    <source>
        <dbReference type="Pfam" id="PF04893"/>
    </source>
</evidence>
<feature type="transmembrane region" description="Helical" evidence="6">
    <location>
        <begin position="274"/>
        <end position="293"/>
    </location>
</feature>
<evidence type="ECO:0000256" key="6">
    <source>
        <dbReference type="RuleBase" id="RU361264"/>
    </source>
</evidence>
<evidence type="ECO:0000256" key="1">
    <source>
        <dbReference type="ARBA" id="ARBA00004141"/>
    </source>
</evidence>
<dbReference type="Proteomes" id="UP001527925">
    <property type="component" value="Unassembled WGS sequence"/>
</dbReference>
<feature type="domain" description="Yip1" evidence="8">
    <location>
        <begin position="145"/>
        <end position="289"/>
    </location>
</feature>
<evidence type="ECO:0000313" key="9">
    <source>
        <dbReference type="EMBL" id="KAL2918022.1"/>
    </source>
</evidence>
<evidence type="ECO:0000313" key="10">
    <source>
        <dbReference type="Proteomes" id="UP001527925"/>
    </source>
</evidence>
<evidence type="ECO:0000256" key="7">
    <source>
        <dbReference type="SAM" id="MobiDB-lite"/>
    </source>
</evidence>
<reference evidence="9 10" key="1">
    <citation type="submission" date="2023-09" db="EMBL/GenBank/DDBJ databases">
        <title>Pangenome analysis of Batrachochytrium dendrobatidis and related Chytrids.</title>
        <authorList>
            <person name="Yacoub M.N."/>
            <person name="Stajich J.E."/>
            <person name="James T.Y."/>
        </authorList>
    </citation>
    <scope>NUCLEOTIDE SEQUENCE [LARGE SCALE GENOMIC DNA]</scope>
    <source>
        <strain evidence="9 10">JEL0888</strain>
    </source>
</reference>
<dbReference type="InterPro" id="IPR006977">
    <property type="entry name" value="Yip1_dom"/>
</dbReference>
<feature type="transmembrane region" description="Helical" evidence="6">
    <location>
        <begin position="221"/>
        <end position="254"/>
    </location>
</feature>
<comment type="similarity">
    <text evidence="2 6">Belongs to the YIP1 family.</text>
</comment>
<protein>
    <recommendedName>
        <fullName evidence="6">Protein YIP</fullName>
    </recommendedName>
</protein>
<comment type="caution">
    <text evidence="9">The sequence shown here is derived from an EMBL/GenBank/DDBJ whole genome shotgun (WGS) entry which is preliminary data.</text>
</comment>
<comment type="caution">
    <text evidence="6">Lacks conserved residue(s) required for the propagation of feature annotation.</text>
</comment>
<sequence>MANWGSGGYARLDEASEHDGARPGSGLGMSGAGTGLSDAPYTFGGSAGAQATGMGAASVAVSMPPSTASTGGAGLGAGSGGATTGFGGGGGGGGGSGAGPAAGVSGTIGAPQSSEGSTIGNTLDEPVSVTIMRDLTNIWNKVRQVLAPSKSDKNILRDWDWWGPLLFCLALSVRLSITARSDQGPTVFSATFFIIWFGSAVVTLNAKLLGGTISFFQSVCVLGYCVFPLVAVSLVTWLIPFVIKFVLVAAAFVWSSYASLNFMGDVNLESKRLLAIYPIFLFYITIAWLILIAV</sequence>
<evidence type="ECO:0000256" key="3">
    <source>
        <dbReference type="ARBA" id="ARBA00022692"/>
    </source>
</evidence>
<dbReference type="EMBL" id="JADGIZ020000008">
    <property type="protein sequence ID" value="KAL2918022.1"/>
    <property type="molecule type" value="Genomic_DNA"/>
</dbReference>
<gene>
    <name evidence="9" type="ORF">HK105_202436</name>
</gene>
<feature type="region of interest" description="Disordered" evidence="7">
    <location>
        <begin position="91"/>
        <end position="121"/>
    </location>
</feature>
<proteinExistence type="inferred from homology"/>
<keyword evidence="10" id="KW-1185">Reference proteome</keyword>
<dbReference type="PANTHER" id="PTHR21236">
    <property type="entry name" value="GOLGI MEMBRANE PROTEIN YIP1"/>
    <property type="match status" value="1"/>
</dbReference>
<comment type="subcellular location">
    <subcellularLocation>
        <location evidence="6">Golgi apparatus membrane</location>
        <topology evidence="6">Multi-pass membrane protein</topology>
    </subcellularLocation>
    <subcellularLocation>
        <location evidence="1">Membrane</location>
        <topology evidence="1">Multi-pass membrane protein</topology>
    </subcellularLocation>
</comment>
<dbReference type="PANTHER" id="PTHR21236:SF1">
    <property type="entry name" value="PROTEIN YIPF6"/>
    <property type="match status" value="1"/>
</dbReference>
<evidence type="ECO:0000256" key="2">
    <source>
        <dbReference type="ARBA" id="ARBA00010596"/>
    </source>
</evidence>
<evidence type="ECO:0000256" key="5">
    <source>
        <dbReference type="ARBA" id="ARBA00023136"/>
    </source>
</evidence>